<comment type="catalytic activity">
    <reaction evidence="1">
        <text>ATP + protein L-histidine = ADP + protein N-phospho-L-histidine.</text>
        <dbReference type="EC" id="2.7.13.3"/>
    </reaction>
</comment>
<protein>
    <recommendedName>
        <fullName evidence="2">histidine kinase</fullName>
        <ecNumber evidence="2">2.7.13.3</ecNumber>
    </recommendedName>
</protein>
<accession>A0A388S8Y9</accession>
<gene>
    <name evidence="12" type="ORF">MESMUL_00700</name>
</gene>
<dbReference type="InterPro" id="IPR005467">
    <property type="entry name" value="His_kinase_dom"/>
</dbReference>
<dbReference type="InterPro" id="IPR036890">
    <property type="entry name" value="HATPase_C_sf"/>
</dbReference>
<dbReference type="Proteomes" id="UP000266091">
    <property type="component" value="Unassembled WGS sequence"/>
</dbReference>
<keyword evidence="3" id="KW-0597">Phosphoprotein</keyword>
<keyword evidence="13" id="KW-1185">Reference proteome</keyword>
<evidence type="ECO:0000256" key="2">
    <source>
        <dbReference type="ARBA" id="ARBA00012438"/>
    </source>
</evidence>
<keyword evidence="10" id="KW-0812">Transmembrane</keyword>
<dbReference type="Pfam" id="PF12974">
    <property type="entry name" value="Phosphonate-bd"/>
    <property type="match status" value="1"/>
</dbReference>
<dbReference type="Gene3D" id="3.40.190.10">
    <property type="entry name" value="Periplasmic binding protein-like II"/>
    <property type="match status" value="2"/>
</dbReference>
<dbReference type="InterPro" id="IPR003594">
    <property type="entry name" value="HATPase_dom"/>
</dbReference>
<feature type="transmembrane region" description="Helical" evidence="10">
    <location>
        <begin position="353"/>
        <end position="374"/>
    </location>
</feature>
<evidence type="ECO:0000256" key="7">
    <source>
        <dbReference type="ARBA" id="ARBA00022840"/>
    </source>
</evidence>
<dbReference type="PANTHER" id="PTHR43065:SF10">
    <property type="entry name" value="PEROXIDE STRESS-ACTIVATED HISTIDINE KINASE MAK3"/>
    <property type="match status" value="1"/>
</dbReference>
<evidence type="ECO:0000259" key="11">
    <source>
        <dbReference type="PROSITE" id="PS50109"/>
    </source>
</evidence>
<keyword evidence="7" id="KW-0067">ATP-binding</keyword>
<evidence type="ECO:0000256" key="3">
    <source>
        <dbReference type="ARBA" id="ARBA00022553"/>
    </source>
</evidence>
<dbReference type="InterPro" id="IPR036097">
    <property type="entry name" value="HisK_dim/P_sf"/>
</dbReference>
<dbReference type="RefSeq" id="WP_160117850.1">
    <property type="nucleotide sequence ID" value="NZ_BGZJ01000001.1"/>
</dbReference>
<dbReference type="Pfam" id="PF02518">
    <property type="entry name" value="HATPase_c"/>
    <property type="match status" value="1"/>
</dbReference>
<keyword evidence="6 12" id="KW-0418">Kinase</keyword>
<keyword evidence="9" id="KW-0175">Coiled coil</keyword>
<feature type="coiled-coil region" evidence="9">
    <location>
        <begin position="374"/>
        <end position="408"/>
    </location>
</feature>
<evidence type="ECO:0000256" key="8">
    <source>
        <dbReference type="ARBA" id="ARBA00023012"/>
    </source>
</evidence>
<proteinExistence type="predicted"/>
<dbReference type="SMART" id="SM00387">
    <property type="entry name" value="HATPase_c"/>
    <property type="match status" value="1"/>
</dbReference>
<dbReference type="SMART" id="SM00388">
    <property type="entry name" value="HisKA"/>
    <property type="match status" value="1"/>
</dbReference>
<evidence type="ECO:0000256" key="10">
    <source>
        <dbReference type="SAM" id="Phobius"/>
    </source>
</evidence>
<dbReference type="SUPFAM" id="SSF47384">
    <property type="entry name" value="Homodimeric domain of signal transducing histidine kinase"/>
    <property type="match status" value="1"/>
</dbReference>
<keyword evidence="10" id="KW-1133">Transmembrane helix</keyword>
<organism evidence="12 13">
    <name type="scientific">Mesosutterella multiformis</name>
    <dbReference type="NCBI Taxonomy" id="2259133"/>
    <lineage>
        <taxon>Bacteria</taxon>
        <taxon>Pseudomonadati</taxon>
        <taxon>Pseudomonadota</taxon>
        <taxon>Betaproteobacteria</taxon>
        <taxon>Burkholderiales</taxon>
        <taxon>Sutterellaceae</taxon>
        <taxon>Mesosutterella</taxon>
    </lineage>
</organism>
<evidence type="ECO:0000313" key="12">
    <source>
        <dbReference type="EMBL" id="GBO92716.1"/>
    </source>
</evidence>
<sequence>MAAAIAFPAVAEPIAAELVAPRSQPAGKTAVPMPSRSVLDPDYAPQMMSPGPFSDVSASPADANATVRIGIQQTTAVNVLQPGDGGFLDRTKDRIREAFGSRRVEFMTLTRGELAEAIRNGDVDFVIGQSDFIAQAQMENNLRLIASFWPVEARDVNSVASAVFFTKAQSLDVQSLAQLGDHAVAAISPDSFPGYLVPLYELSRRGYAPGYLQELYFTGPPYENVTRDVLSGKAAAGILPACVLEALDRQKKISLSDFRIINPRRETELQCSHSTDVFPSLTVASLQKTDGNTQKTMATALYLMPHTGKEAQWALPASMQSVLDVFYRLKIGPYQYLAQWSIQRFVKENAAEVAVALIFILMVVSYAAVLQMMVRRKTLALRKSMQERQRYEQEIAASREHIAAIERTGIIGQMSSMIAHELKQPLGAINNFGNGLLRRLHRGPVDPKVLEGALEEIVGQGTRASEIVDRVRGYAKHPDPVMQVLDMKPVLEKAAKEFHHIYPDAPPITLACLPYSWAEVDAWEIQLAVLNLLKNASEALHGCPDPQIHISLKDVDGMWHLSVADNGLELTQEKADLFFEPLHTGKMSGMGLGLSIVANIAERHKGHAMAAPNTAIGHGCVMTIVLPKAKAPISLGKS</sequence>
<dbReference type="InterPro" id="IPR003661">
    <property type="entry name" value="HisK_dim/P_dom"/>
</dbReference>
<dbReference type="Pfam" id="PF00512">
    <property type="entry name" value="HisKA"/>
    <property type="match status" value="1"/>
</dbReference>
<feature type="domain" description="Histidine kinase" evidence="11">
    <location>
        <begin position="417"/>
        <end position="630"/>
    </location>
</feature>
<dbReference type="AlphaFoldDB" id="A0A388S8Y9"/>
<keyword evidence="10" id="KW-0472">Membrane</keyword>
<dbReference type="CDD" id="cd00082">
    <property type="entry name" value="HisKA"/>
    <property type="match status" value="1"/>
</dbReference>
<evidence type="ECO:0000313" key="13">
    <source>
        <dbReference type="Proteomes" id="UP000266091"/>
    </source>
</evidence>
<evidence type="ECO:0000256" key="4">
    <source>
        <dbReference type="ARBA" id="ARBA00022679"/>
    </source>
</evidence>
<keyword evidence="4" id="KW-0808">Transferase</keyword>
<dbReference type="PROSITE" id="PS50109">
    <property type="entry name" value="HIS_KIN"/>
    <property type="match status" value="1"/>
</dbReference>
<keyword evidence="5" id="KW-0547">Nucleotide-binding</keyword>
<dbReference type="PANTHER" id="PTHR43065">
    <property type="entry name" value="SENSOR HISTIDINE KINASE"/>
    <property type="match status" value="1"/>
</dbReference>
<accession>A0A401LLV9</accession>
<dbReference type="Gene3D" id="1.10.287.130">
    <property type="match status" value="1"/>
</dbReference>
<dbReference type="PRINTS" id="PR00344">
    <property type="entry name" value="BCTRLSENSOR"/>
</dbReference>
<evidence type="ECO:0000256" key="9">
    <source>
        <dbReference type="SAM" id="Coils"/>
    </source>
</evidence>
<dbReference type="EC" id="2.7.13.3" evidence="2"/>
<reference evidence="12 13" key="1">
    <citation type="journal article" date="2018" name="Int. J. Syst. Evol. Microbiol.">
        <title>Mesosutterella multiformis gen. nov., sp. nov., a member of the family Sutterellaceae and Sutterella megalosphaeroides sp. nov., isolated from human faeces.</title>
        <authorList>
            <person name="Sakamoto M."/>
            <person name="Ikeyama N."/>
            <person name="Kunihiro T."/>
            <person name="Iino T."/>
            <person name="Yuki M."/>
            <person name="Ohkuma M."/>
        </authorList>
    </citation>
    <scope>NUCLEOTIDE SEQUENCE [LARGE SCALE GENOMIC DNA]</scope>
    <source>
        <strain evidence="12 13">4NBBH2</strain>
    </source>
</reference>
<evidence type="ECO:0000256" key="1">
    <source>
        <dbReference type="ARBA" id="ARBA00000085"/>
    </source>
</evidence>
<dbReference type="GO" id="GO:0005524">
    <property type="term" value="F:ATP binding"/>
    <property type="evidence" value="ECO:0007669"/>
    <property type="project" value="UniProtKB-KW"/>
</dbReference>
<dbReference type="InterPro" id="IPR004358">
    <property type="entry name" value="Sig_transdc_His_kin-like_C"/>
</dbReference>
<dbReference type="Gene3D" id="3.30.565.10">
    <property type="entry name" value="Histidine kinase-like ATPase, C-terminal domain"/>
    <property type="match status" value="1"/>
</dbReference>
<dbReference type="SUPFAM" id="SSF55874">
    <property type="entry name" value="ATPase domain of HSP90 chaperone/DNA topoisomerase II/histidine kinase"/>
    <property type="match status" value="1"/>
</dbReference>
<evidence type="ECO:0000256" key="5">
    <source>
        <dbReference type="ARBA" id="ARBA00022741"/>
    </source>
</evidence>
<evidence type="ECO:0000256" key="6">
    <source>
        <dbReference type="ARBA" id="ARBA00022777"/>
    </source>
</evidence>
<dbReference type="SUPFAM" id="SSF53850">
    <property type="entry name" value="Periplasmic binding protein-like II"/>
    <property type="match status" value="1"/>
</dbReference>
<dbReference type="EMBL" id="BGZJ01000001">
    <property type="protein sequence ID" value="GBO92716.1"/>
    <property type="molecule type" value="Genomic_DNA"/>
</dbReference>
<comment type="caution">
    <text evidence="12">The sequence shown here is derived from an EMBL/GenBank/DDBJ whole genome shotgun (WGS) entry which is preliminary data.</text>
</comment>
<name>A0A388S8Y9_9BURK</name>
<dbReference type="GO" id="GO:0000155">
    <property type="term" value="F:phosphorelay sensor kinase activity"/>
    <property type="evidence" value="ECO:0007669"/>
    <property type="project" value="InterPro"/>
</dbReference>
<keyword evidence="8" id="KW-0902">Two-component regulatory system</keyword>